<evidence type="ECO:0000256" key="1">
    <source>
        <dbReference type="ARBA" id="ARBA00001970"/>
    </source>
</evidence>
<dbReference type="AlphaFoldDB" id="E8KJZ8"/>
<evidence type="ECO:0000256" key="4">
    <source>
        <dbReference type="ARBA" id="ARBA00023002"/>
    </source>
</evidence>
<dbReference type="InterPro" id="IPR048328">
    <property type="entry name" value="Dyp_perox_C"/>
</dbReference>
<protein>
    <submittedName>
        <fullName evidence="9">Dyp-type peroxidase family protein</fullName>
    </submittedName>
</protein>
<keyword evidence="10" id="KW-1185">Reference proteome</keyword>
<dbReference type="InterPro" id="IPR048327">
    <property type="entry name" value="Dyp_perox_N"/>
</dbReference>
<feature type="domain" description="Dyp-type peroxidase N-terminal" evidence="7">
    <location>
        <begin position="9"/>
        <end position="136"/>
    </location>
</feature>
<proteinExistence type="inferred from homology"/>
<evidence type="ECO:0000256" key="5">
    <source>
        <dbReference type="ARBA" id="ARBA00023004"/>
    </source>
</evidence>
<dbReference type="HOGENOM" id="CLU_044178_2_0_6"/>
<evidence type="ECO:0000313" key="9">
    <source>
        <dbReference type="EMBL" id="EFX90778.1"/>
    </source>
</evidence>
<accession>E8KJZ8</accession>
<evidence type="ECO:0000313" key="10">
    <source>
        <dbReference type="Proteomes" id="UP000005467"/>
    </source>
</evidence>
<sequence>MGYIMATPQSGITLTHRKSGIFIEANILNIETFRSKVHTIQHKFQEVQQQFSTEELGLTLAFGKALWNQLKTNSAAELKDFIALGKAEREYAPATQRDFLVHIQSNRPDINFSIALMVVEQLKEVAEIVEETHGFRWVEERDLTGFIDGTENPQTDEKLREAALIEDGEDAGGSYVLSQRYVHQLAKWHKMNTERQEQVIGRTKADSVELEDVPENSHVGRVDLKENGKGLKILRHSLPYGLASGEHGLYFIAFAKRLHNIDQQLKSMFGELDGKTDRLLGFTKPVSGSYYFAPSLEQLAAL</sequence>
<organism evidence="9 10">
    <name type="scientific">Actinobacillus ureae ATCC 25976</name>
    <dbReference type="NCBI Taxonomy" id="887324"/>
    <lineage>
        <taxon>Bacteria</taxon>
        <taxon>Pseudomonadati</taxon>
        <taxon>Pseudomonadota</taxon>
        <taxon>Gammaproteobacteria</taxon>
        <taxon>Pasteurellales</taxon>
        <taxon>Pasteurellaceae</taxon>
        <taxon>Actinobacillus</taxon>
    </lineage>
</organism>
<evidence type="ECO:0000259" key="8">
    <source>
        <dbReference type="Pfam" id="PF20628"/>
    </source>
</evidence>
<name>E8KJZ8_9PAST</name>
<dbReference type="Proteomes" id="UP000005467">
    <property type="component" value="Unassembled WGS sequence"/>
</dbReference>
<dbReference type="GO" id="GO:0046872">
    <property type="term" value="F:metal ion binding"/>
    <property type="evidence" value="ECO:0007669"/>
    <property type="project" value="UniProtKB-KW"/>
</dbReference>
<evidence type="ECO:0000256" key="3">
    <source>
        <dbReference type="ARBA" id="ARBA00022723"/>
    </source>
</evidence>
<comment type="similarity">
    <text evidence="6">Belongs to the DyP-type peroxidase family.</text>
</comment>
<dbReference type="InterPro" id="IPR006314">
    <property type="entry name" value="Dyp_peroxidase"/>
</dbReference>
<comment type="cofactor">
    <cofactor evidence="1">
        <name>heme b</name>
        <dbReference type="ChEBI" id="CHEBI:60344"/>
    </cofactor>
</comment>
<keyword evidence="3" id="KW-0479">Metal-binding</keyword>
<dbReference type="GO" id="GO:0020037">
    <property type="term" value="F:heme binding"/>
    <property type="evidence" value="ECO:0007669"/>
    <property type="project" value="InterPro"/>
</dbReference>
<keyword evidence="4" id="KW-0560">Oxidoreductase</keyword>
<keyword evidence="5" id="KW-0408">Iron</keyword>
<dbReference type="InterPro" id="IPR011008">
    <property type="entry name" value="Dimeric_a/b-barrel"/>
</dbReference>
<dbReference type="Pfam" id="PF20628">
    <property type="entry name" value="Dyp_perox_C"/>
    <property type="match status" value="1"/>
</dbReference>
<evidence type="ECO:0000256" key="6">
    <source>
        <dbReference type="ARBA" id="ARBA00025737"/>
    </source>
</evidence>
<evidence type="ECO:0000256" key="2">
    <source>
        <dbReference type="ARBA" id="ARBA00022559"/>
    </source>
</evidence>
<reference evidence="9 10" key="1">
    <citation type="submission" date="2011-01" db="EMBL/GenBank/DDBJ databases">
        <authorList>
            <person name="Muzny D."/>
            <person name="Qin X."/>
            <person name="Deng J."/>
            <person name="Jiang H."/>
            <person name="Liu Y."/>
            <person name="Qu J."/>
            <person name="Song X.-Z."/>
            <person name="Zhang L."/>
            <person name="Thornton R."/>
            <person name="Coyle M."/>
            <person name="Francisco L."/>
            <person name="Jackson L."/>
            <person name="Javaid M."/>
            <person name="Korchina V."/>
            <person name="Kovar C."/>
            <person name="Mata R."/>
            <person name="Mathew T."/>
            <person name="Ngo R."/>
            <person name="Nguyen L."/>
            <person name="Nguyen N."/>
            <person name="Okwuonu G."/>
            <person name="Ongeri F."/>
            <person name="Pham C."/>
            <person name="Simmons D."/>
            <person name="Wilczek-Boney K."/>
            <person name="Hale W."/>
            <person name="Jakkamsetti A."/>
            <person name="Pham P."/>
            <person name="Ruth R."/>
            <person name="San Lucas F."/>
            <person name="Warren J."/>
            <person name="Zhang J."/>
            <person name="Zhao Z."/>
            <person name="Zhou C."/>
            <person name="Zhu D."/>
            <person name="Lee S."/>
            <person name="Bess C."/>
            <person name="Blankenburg K."/>
            <person name="Forbes L."/>
            <person name="Fu Q."/>
            <person name="Gubbala S."/>
            <person name="Hirani K."/>
            <person name="Jayaseelan J.C."/>
            <person name="Lara F."/>
            <person name="Munidasa M."/>
            <person name="Palculict T."/>
            <person name="Patil S."/>
            <person name="Pu L.-L."/>
            <person name="Saada N."/>
            <person name="Tang L."/>
            <person name="Weissenberger G."/>
            <person name="Zhu Y."/>
            <person name="Hemphill L."/>
            <person name="Shang Y."/>
            <person name="Youmans B."/>
            <person name="Ayvaz T."/>
            <person name="Ross M."/>
            <person name="Santibanez J."/>
            <person name="Aqrawi P."/>
            <person name="Gross S."/>
            <person name="Joshi V."/>
            <person name="Fowler G."/>
            <person name="Nazareth L."/>
            <person name="Reid J."/>
            <person name="Worley K."/>
            <person name="Petrosino J."/>
            <person name="Highlander S."/>
            <person name="Gibbs R."/>
        </authorList>
    </citation>
    <scope>NUCLEOTIDE SEQUENCE [LARGE SCALE GENOMIC DNA]</scope>
    <source>
        <strain evidence="9 10">ATCC 25976</strain>
    </source>
</reference>
<dbReference type="NCBIfam" id="TIGR01413">
    <property type="entry name" value="Dyp_perox_fam"/>
    <property type="match status" value="1"/>
</dbReference>
<dbReference type="PROSITE" id="PS51404">
    <property type="entry name" value="DYP_PEROXIDASE"/>
    <property type="match status" value="1"/>
</dbReference>
<dbReference type="SUPFAM" id="SSF54909">
    <property type="entry name" value="Dimeric alpha+beta barrel"/>
    <property type="match status" value="1"/>
</dbReference>
<gene>
    <name evidence="9" type="ORF">HMPREF0027_2165</name>
</gene>
<dbReference type="PANTHER" id="PTHR30521">
    <property type="entry name" value="DEFERROCHELATASE/PEROXIDASE"/>
    <property type="match status" value="1"/>
</dbReference>
<dbReference type="GO" id="GO:0005829">
    <property type="term" value="C:cytosol"/>
    <property type="evidence" value="ECO:0007669"/>
    <property type="project" value="TreeGrafter"/>
</dbReference>
<dbReference type="PANTHER" id="PTHR30521:SF0">
    <property type="entry name" value="DYP-TYPE PEROXIDASE FAMILY PROTEIN"/>
    <property type="match status" value="1"/>
</dbReference>
<feature type="domain" description="Dyp-type peroxidase C-terminal" evidence="8">
    <location>
        <begin position="139"/>
        <end position="297"/>
    </location>
</feature>
<dbReference type="EMBL" id="AEVG01000139">
    <property type="protein sequence ID" value="EFX90778.1"/>
    <property type="molecule type" value="Genomic_DNA"/>
</dbReference>
<dbReference type="Pfam" id="PF04261">
    <property type="entry name" value="Dyp_perox_N"/>
    <property type="match status" value="1"/>
</dbReference>
<comment type="caution">
    <text evidence="9">The sequence shown here is derived from an EMBL/GenBank/DDBJ whole genome shotgun (WGS) entry which is preliminary data.</text>
</comment>
<keyword evidence="2 9" id="KW-0575">Peroxidase</keyword>
<dbReference type="GO" id="GO:0004601">
    <property type="term" value="F:peroxidase activity"/>
    <property type="evidence" value="ECO:0007669"/>
    <property type="project" value="UniProtKB-KW"/>
</dbReference>
<evidence type="ECO:0000259" key="7">
    <source>
        <dbReference type="Pfam" id="PF04261"/>
    </source>
</evidence>